<feature type="domain" description="N-acetylmuramoyl-L-alanine amidase" evidence="2">
    <location>
        <begin position="88"/>
        <end position="224"/>
    </location>
</feature>
<evidence type="ECO:0000259" key="2">
    <source>
        <dbReference type="SMART" id="SM00644"/>
    </source>
</evidence>
<reference evidence="4 5" key="1">
    <citation type="journal article" date="2022" name="BMC Genomics">
        <title>Comparative genome analysis of mycobacteria focusing on tRNA and non-coding RNA.</title>
        <authorList>
            <person name="Behra P.R.K."/>
            <person name="Pettersson B.M.F."/>
            <person name="Ramesh M."/>
            <person name="Das S."/>
            <person name="Dasgupta S."/>
            <person name="Kirsebom L.A."/>
        </authorList>
    </citation>
    <scope>NUCLEOTIDE SEQUENCE [LARGE SCALE GENOMIC DNA]</scope>
    <source>
        <strain evidence="4 5">DSM 44078</strain>
    </source>
</reference>
<dbReference type="InterPro" id="IPR006619">
    <property type="entry name" value="PGRP_domain_met/bac"/>
</dbReference>
<dbReference type="PROSITE" id="PS51318">
    <property type="entry name" value="TAT"/>
    <property type="match status" value="1"/>
</dbReference>
<dbReference type="InterPro" id="IPR036505">
    <property type="entry name" value="Amidase/PGRP_sf"/>
</dbReference>
<dbReference type="InterPro" id="IPR006311">
    <property type="entry name" value="TAT_signal"/>
</dbReference>
<evidence type="ECO:0000259" key="3">
    <source>
        <dbReference type="SMART" id="SM00701"/>
    </source>
</evidence>
<sequence length="270" mass="28875">MDASEHKRSGDSPDAVTRRRLIQLAGGAALAATASACAQRLPPKSPPAPTASVLAVSAEPAQPPLAPAPVVTPAPVTADLLCRDAWRAQPARPGGVKHTINRMTLHHTAVVLGDNRLAPARLRQHQHYHQDQLGWIDIAYHVSVDRNGNIYELRDPTLVGDTATTYNPTGHFLVLCEGDFDQEDVTDEQLQGAAVAFAWATQNFQISTDTLGGHRNFADTACPGANLYAHVTSGDLRQRIEDLLEAGPVNLQKICGPEASDVVSRIEEGG</sequence>
<gene>
    <name evidence="4" type="ORF">H7J73_23990</name>
</gene>
<name>A0ABT3CIP1_9MYCO</name>
<evidence type="ECO:0000313" key="4">
    <source>
        <dbReference type="EMBL" id="MCV7229081.1"/>
    </source>
</evidence>
<comment type="similarity">
    <text evidence="1">Belongs to the N-acetylmuramoyl-L-alanine amidase 2 family.</text>
</comment>
<dbReference type="Proteomes" id="UP001526201">
    <property type="component" value="Unassembled WGS sequence"/>
</dbReference>
<dbReference type="PANTHER" id="PTHR11022:SF41">
    <property type="entry name" value="PEPTIDOGLYCAN-RECOGNITION PROTEIN LC-RELATED"/>
    <property type="match status" value="1"/>
</dbReference>
<dbReference type="SUPFAM" id="SSF55846">
    <property type="entry name" value="N-acetylmuramoyl-L-alanine amidase-like"/>
    <property type="match status" value="1"/>
</dbReference>
<keyword evidence="5" id="KW-1185">Reference proteome</keyword>
<evidence type="ECO:0000256" key="1">
    <source>
        <dbReference type="ARBA" id="ARBA00007553"/>
    </source>
</evidence>
<protein>
    <submittedName>
        <fullName evidence="4">N-acetylmuramoyl-L-alanine amidase</fullName>
    </submittedName>
</protein>
<dbReference type="EMBL" id="JACKTY010000039">
    <property type="protein sequence ID" value="MCV7229081.1"/>
    <property type="molecule type" value="Genomic_DNA"/>
</dbReference>
<dbReference type="Gene3D" id="3.40.80.10">
    <property type="entry name" value="Peptidoglycan recognition protein-like"/>
    <property type="match status" value="1"/>
</dbReference>
<dbReference type="InterPro" id="IPR002502">
    <property type="entry name" value="Amidase_domain"/>
</dbReference>
<accession>A0ABT3CIP1</accession>
<organism evidence="4 5">
    <name type="scientific">Mycolicibacterium komossense</name>
    <dbReference type="NCBI Taxonomy" id="1779"/>
    <lineage>
        <taxon>Bacteria</taxon>
        <taxon>Bacillati</taxon>
        <taxon>Actinomycetota</taxon>
        <taxon>Actinomycetes</taxon>
        <taxon>Mycobacteriales</taxon>
        <taxon>Mycobacteriaceae</taxon>
        <taxon>Mycolicibacterium</taxon>
    </lineage>
</organism>
<dbReference type="CDD" id="cd06583">
    <property type="entry name" value="PGRP"/>
    <property type="match status" value="1"/>
</dbReference>
<evidence type="ECO:0000313" key="5">
    <source>
        <dbReference type="Proteomes" id="UP001526201"/>
    </source>
</evidence>
<feature type="domain" description="Peptidoglycan recognition protein family" evidence="3">
    <location>
        <begin position="78"/>
        <end position="218"/>
    </location>
</feature>
<dbReference type="RefSeq" id="WP_264070277.1">
    <property type="nucleotide sequence ID" value="NZ_JACKTY010000039.1"/>
</dbReference>
<dbReference type="SMART" id="SM00701">
    <property type="entry name" value="PGRP"/>
    <property type="match status" value="1"/>
</dbReference>
<dbReference type="PANTHER" id="PTHR11022">
    <property type="entry name" value="PEPTIDOGLYCAN RECOGNITION PROTEIN"/>
    <property type="match status" value="1"/>
</dbReference>
<dbReference type="InterPro" id="IPR015510">
    <property type="entry name" value="PGRP"/>
</dbReference>
<comment type="caution">
    <text evidence="4">The sequence shown here is derived from an EMBL/GenBank/DDBJ whole genome shotgun (WGS) entry which is preliminary data.</text>
</comment>
<proteinExistence type="inferred from homology"/>
<dbReference type="SMART" id="SM00644">
    <property type="entry name" value="Ami_2"/>
    <property type="match status" value="1"/>
</dbReference>
<dbReference type="Pfam" id="PF01510">
    <property type="entry name" value="Amidase_2"/>
    <property type="match status" value="1"/>
</dbReference>